<dbReference type="AlphaFoldDB" id="A0A4R8LQ84"/>
<reference evidence="2 3" key="1">
    <citation type="submission" date="2019-03" db="EMBL/GenBank/DDBJ databases">
        <title>Genomic Encyclopedia of Type Strains, Phase IV (KMG-IV): sequencing the most valuable type-strain genomes for metagenomic binning, comparative biology and taxonomic classification.</title>
        <authorList>
            <person name="Goeker M."/>
        </authorList>
    </citation>
    <scope>NUCLEOTIDE SEQUENCE [LARGE SCALE GENOMIC DNA]</scope>
    <source>
        <strain evidence="2 3">DSM 17974</strain>
    </source>
</reference>
<name>A0A4R8LQ84_9BACL</name>
<gene>
    <name evidence="2" type="ORF">C7445_104206</name>
</gene>
<dbReference type="OrthoDB" id="501835at2"/>
<feature type="region of interest" description="Disordered" evidence="1">
    <location>
        <begin position="47"/>
        <end position="70"/>
    </location>
</feature>
<sequence>MKVRQVRRRFVTRAKAVQRLGVVVILGAIVAVGSSIHADLIAKEPSQPEGVIKEASSRQSKPRPQSSAIPGLHISSSNLAAAHTGTGSATLDTPALLPWTNGQWAVDEDTWYRDDGDIGWRNVTPPTLVASDAIVTACGFWSKDTGVIATRQNGLTTMYSTNDGGKTWTVADLTVPGAIVEQVDMVNTHIAYAYGESASRFFIWETVDSGQNWVTTISGASPLTTVNPWFADMPQAISFSSAAVGYRWSSPTSIAYTTDAGHSWSSNLPTLPPPDGTVALADVHWTELPQFFGNIGVWAIDATVANKAVCVIYRSDDGGLSWTPAAVERWNPSVILHFVTPQTGWAIAPDQNEWLTSDDGGKTWRPVVSSIRVTSLINIQPLSASQAYAVEILKSGSLRWIVTRDGGKSWGGVAYPFQGADTP</sequence>
<protein>
    <submittedName>
        <fullName evidence="2">BNR/Asp-box repeat protein</fullName>
    </submittedName>
</protein>
<evidence type="ECO:0000256" key="1">
    <source>
        <dbReference type="SAM" id="MobiDB-lite"/>
    </source>
</evidence>
<feature type="compositionally biased region" description="Low complexity" evidence="1">
    <location>
        <begin position="57"/>
        <end position="68"/>
    </location>
</feature>
<accession>A0A4R8LQ84</accession>
<dbReference type="EMBL" id="SORF01000004">
    <property type="protein sequence ID" value="TDY49693.1"/>
    <property type="molecule type" value="Genomic_DNA"/>
</dbReference>
<evidence type="ECO:0000313" key="2">
    <source>
        <dbReference type="EMBL" id="TDY49693.1"/>
    </source>
</evidence>
<dbReference type="CDD" id="cd15482">
    <property type="entry name" value="Sialidase_non-viral"/>
    <property type="match status" value="2"/>
</dbReference>
<organism evidence="2 3">
    <name type="scientific">Alicyclobacillus sacchari</name>
    <dbReference type="NCBI Taxonomy" id="392010"/>
    <lineage>
        <taxon>Bacteria</taxon>
        <taxon>Bacillati</taxon>
        <taxon>Bacillota</taxon>
        <taxon>Bacilli</taxon>
        <taxon>Bacillales</taxon>
        <taxon>Alicyclobacillaceae</taxon>
        <taxon>Alicyclobacillus</taxon>
    </lineage>
</organism>
<dbReference type="Proteomes" id="UP000294581">
    <property type="component" value="Unassembled WGS sequence"/>
</dbReference>
<dbReference type="Pfam" id="PF02012">
    <property type="entry name" value="BNR"/>
    <property type="match status" value="1"/>
</dbReference>
<keyword evidence="3" id="KW-1185">Reference proteome</keyword>
<evidence type="ECO:0000313" key="3">
    <source>
        <dbReference type="Proteomes" id="UP000294581"/>
    </source>
</evidence>
<dbReference type="InterPro" id="IPR015943">
    <property type="entry name" value="WD40/YVTN_repeat-like_dom_sf"/>
</dbReference>
<comment type="caution">
    <text evidence="2">The sequence shown here is derived from an EMBL/GenBank/DDBJ whole genome shotgun (WGS) entry which is preliminary data.</text>
</comment>
<dbReference type="SUPFAM" id="SSF110296">
    <property type="entry name" value="Oligoxyloglucan reducing end-specific cellobiohydrolase"/>
    <property type="match status" value="1"/>
</dbReference>
<dbReference type="InterPro" id="IPR002860">
    <property type="entry name" value="BNR_rpt"/>
</dbReference>
<dbReference type="RefSeq" id="WP_134159126.1">
    <property type="nucleotide sequence ID" value="NZ_SORF01000004.1"/>
</dbReference>
<dbReference type="Gene3D" id="2.130.10.10">
    <property type="entry name" value="YVTN repeat-like/Quinoprotein amine dehydrogenase"/>
    <property type="match status" value="2"/>
</dbReference>
<proteinExistence type="predicted"/>